<evidence type="ECO:0000259" key="2">
    <source>
        <dbReference type="Pfam" id="PF19407"/>
    </source>
</evidence>
<gene>
    <name evidence="3" type="ORF">DXD67_10290</name>
</gene>
<reference evidence="3 4" key="1">
    <citation type="submission" date="2018-08" db="EMBL/GenBank/DDBJ databases">
        <title>A genome reference for cultivated species of the human gut microbiota.</title>
        <authorList>
            <person name="Zou Y."/>
            <person name="Xue W."/>
            <person name="Luo G."/>
        </authorList>
    </citation>
    <scope>NUCLEOTIDE SEQUENCE [LARGE SCALE GENOMIC DNA]</scope>
    <source>
        <strain evidence="3 4">TM07-19</strain>
    </source>
</reference>
<evidence type="ECO:0000313" key="4">
    <source>
        <dbReference type="Proteomes" id="UP000260655"/>
    </source>
</evidence>
<name>A0A3E4GP68_9FIRM</name>
<comment type="caution">
    <text evidence="3">The sequence shown here is derived from an EMBL/GenBank/DDBJ whole genome shotgun (WGS) entry which is preliminary data.</text>
</comment>
<dbReference type="Gene3D" id="2.60.40.10">
    <property type="entry name" value="Immunoglobulins"/>
    <property type="match status" value="1"/>
</dbReference>
<dbReference type="AlphaFoldDB" id="A0A3E4GP68"/>
<keyword evidence="1" id="KW-0732">Signal</keyword>
<dbReference type="Pfam" id="PF19407">
    <property type="entry name" value="DUF5979"/>
    <property type="match status" value="1"/>
</dbReference>
<dbReference type="RefSeq" id="WP_117558104.1">
    <property type="nucleotide sequence ID" value="NZ_QSOV01000010.1"/>
</dbReference>
<feature type="signal peptide" evidence="1">
    <location>
        <begin position="1"/>
        <end position="30"/>
    </location>
</feature>
<dbReference type="EMBL" id="QSOV01000010">
    <property type="protein sequence ID" value="RGJ22667.1"/>
    <property type="molecule type" value="Genomic_DNA"/>
</dbReference>
<feature type="chain" id="PRO_5039650428" description="DUF5979 domain-containing protein" evidence="1">
    <location>
        <begin position="31"/>
        <end position="344"/>
    </location>
</feature>
<proteinExistence type="predicted"/>
<dbReference type="Proteomes" id="UP000260655">
    <property type="component" value="Unassembled WGS sequence"/>
</dbReference>
<dbReference type="InterPro" id="IPR046022">
    <property type="entry name" value="DUF5979"/>
</dbReference>
<dbReference type="InterPro" id="IPR013783">
    <property type="entry name" value="Ig-like_fold"/>
</dbReference>
<evidence type="ECO:0000256" key="1">
    <source>
        <dbReference type="SAM" id="SignalP"/>
    </source>
</evidence>
<accession>A0A3E4GP68</accession>
<organism evidence="3 4">
    <name type="scientific">Coprococcus comes</name>
    <dbReference type="NCBI Taxonomy" id="410072"/>
    <lineage>
        <taxon>Bacteria</taxon>
        <taxon>Bacillati</taxon>
        <taxon>Bacillota</taxon>
        <taxon>Clostridia</taxon>
        <taxon>Lachnospirales</taxon>
        <taxon>Lachnospiraceae</taxon>
        <taxon>Coprococcus</taxon>
    </lineage>
</organism>
<protein>
    <recommendedName>
        <fullName evidence="2">DUF5979 domain-containing protein</fullName>
    </recommendedName>
</protein>
<sequence>MMNKRLKQGSTFLLAVALTFPLLTLPGAKAASAIDTDKECSIQFDIGGNSELLNDDVTVQVNLYKVASVDVSGNYTATDAFTGLDLSSVSADNLDTAAATWAKRAKEAQGKLTDSEGNTVVDPTETVTLQNGRGYQDKLDTGLYLVDTPKVITTNYTYTFTPYLVSLPTNNYYSGNGASDDWIYDLTKEYNSAVGLKPEQHVRYGNLVINKELVDHNATFGNNATFVFQIDITTLDKKKETRIEELTFNAAGSDSVTIEKIPAGSTVTVTEVYSGASYKLTSENKVKATIVANDEKEAGQAGETAVVSFTNEHDGRTNGGYGVKNNFKLDDNNQYQYTKPAATN</sequence>
<feature type="domain" description="DUF5979" evidence="2">
    <location>
        <begin position="208"/>
        <end position="313"/>
    </location>
</feature>
<evidence type="ECO:0000313" key="3">
    <source>
        <dbReference type="EMBL" id="RGJ22667.1"/>
    </source>
</evidence>